<geneLocation type="plasmid" evidence="1">
    <name>2</name>
</geneLocation>
<evidence type="ECO:0008006" key="3">
    <source>
        <dbReference type="Google" id="ProtNLM"/>
    </source>
</evidence>
<protein>
    <recommendedName>
        <fullName evidence="3">Right handed beta helix domain-containing protein</fullName>
    </recommendedName>
</protein>
<proteinExistence type="predicted"/>
<keyword evidence="2" id="KW-1185">Reference proteome</keyword>
<accession>L0K5K4</accession>
<dbReference type="EMBL" id="CP003931">
    <property type="protein sequence ID" value="AGB39805.1"/>
    <property type="molecule type" value="Genomic_DNA"/>
</dbReference>
<reference evidence="1 2" key="1">
    <citation type="submission" date="2012-11" db="EMBL/GenBank/DDBJ databases">
        <title>FINISHED of Natronococcus occultus SP4, DSM 3396.</title>
        <authorList>
            <consortium name="DOE Joint Genome Institute"/>
            <person name="Eisen J."/>
            <person name="Huntemann M."/>
            <person name="Wei C.-L."/>
            <person name="Han J."/>
            <person name="Detter J.C."/>
            <person name="Han C."/>
            <person name="Tapia R."/>
            <person name="Chen A."/>
            <person name="Kyrpides N."/>
            <person name="Mavromatis K."/>
            <person name="Markowitz V."/>
            <person name="Szeto E."/>
            <person name="Ivanova N."/>
            <person name="Mikhailova N."/>
            <person name="Ovchinnikova G."/>
            <person name="Pagani I."/>
            <person name="Pati A."/>
            <person name="Goodwin L."/>
            <person name="Nordberg H.P."/>
            <person name="Cantor M.N."/>
            <person name="Hua S.X."/>
            <person name="Woyke T."/>
            <person name="Eisen J."/>
            <person name="Klenk H.-P."/>
            <person name="Klenk H.-P."/>
        </authorList>
    </citation>
    <scope>NUCLEOTIDE SEQUENCE [LARGE SCALE GENOMIC DNA]</scope>
    <source>
        <strain evidence="1 2">SP4</strain>
        <plasmid evidence="2">Plasmid 2</plasmid>
    </source>
</reference>
<dbReference type="PROSITE" id="PS51257">
    <property type="entry name" value="PROKAR_LIPOPROTEIN"/>
    <property type="match status" value="1"/>
</dbReference>
<dbReference type="InterPro" id="IPR011050">
    <property type="entry name" value="Pectin_lyase_fold/virulence"/>
</dbReference>
<dbReference type="KEGG" id="nou:Natoc_4092"/>
<sequence>MEVSYSRRNVLRSGAAVSVASVASLAGCMAFDGGSSMGEGNPANAGTTDIDAEVATAIDPAAYEDRFSNVVDITDDPYNADPTGEEPIGDALSMAWEDDTLIVFPQGQYKMNQGFRRTGWRDVGLIGQNAVIRHGEVEAIHGHTVDEGEYRGGTMLFRVGTFNRPHEGEFVFGGFIFDWTQENSGMRGLYAIINDRAEIRNIAFAGLHDLGSHGNMRIATSSPDAFARVSSVDMSEGGMHYGDTINTRETTDYAGNVNEHGLGQSWSTTGIVGHTNMQGTTLFENCICGPWPDNGMYVQGGGRQIIRNCIASNSGTANFRFNSTDEWEPIPELDQNEDGELTRDGRYPASTVENSIAIVDRQPSGTYSSGRSIWHYSGEGLIRNCEIVIAHEDDAGGPGGNFAIGTRSGVTESTIENCQITLRAPADAFYSGTSAPVTLRNVDIVAEGWDAGSSPTDVMDGQTPTLEEVTLNGSS</sequence>
<organism evidence="1 2">
    <name type="scientific">Natronococcus occultus SP4</name>
    <dbReference type="NCBI Taxonomy" id="694430"/>
    <lineage>
        <taxon>Archaea</taxon>
        <taxon>Methanobacteriati</taxon>
        <taxon>Methanobacteriota</taxon>
        <taxon>Stenosarchaea group</taxon>
        <taxon>Halobacteria</taxon>
        <taxon>Halobacteriales</taxon>
        <taxon>Natrialbaceae</taxon>
        <taxon>Natronococcus</taxon>
    </lineage>
</organism>
<dbReference type="SUPFAM" id="SSF51126">
    <property type="entry name" value="Pectin lyase-like"/>
    <property type="match status" value="1"/>
</dbReference>
<gene>
    <name evidence="1" type="ORF">Natoc_4092</name>
</gene>
<dbReference type="AlphaFoldDB" id="L0K5K4"/>
<keyword evidence="1" id="KW-0614">Plasmid</keyword>
<dbReference type="HOGENOM" id="CLU_574429_0_0_2"/>
<evidence type="ECO:0000313" key="1">
    <source>
        <dbReference type="EMBL" id="AGB39805.1"/>
    </source>
</evidence>
<evidence type="ECO:0000313" key="2">
    <source>
        <dbReference type="Proteomes" id="UP000010878"/>
    </source>
</evidence>
<dbReference type="Proteomes" id="UP000010878">
    <property type="component" value="Plasmid 2"/>
</dbReference>
<name>L0K5K4_9EURY</name>